<feature type="active site" description="Nucleophile" evidence="3">
    <location>
        <position position="38"/>
    </location>
</feature>
<name>A0A8S1ETK5_9PELO</name>
<keyword evidence="1 4" id="KW-1015">Disulfide bond</keyword>
<feature type="domain" description="Thioredoxin" evidence="5">
    <location>
        <begin position="1"/>
        <end position="112"/>
    </location>
</feature>
<accession>A0A8S1ETK5</accession>
<sequence>MPLQQEAIIEISDMEHLDRLIEQNKDTVLILDFFATWCGPCKEIAPVYKELAEKYRNIKFLKIDINEAEDVCTKYDVKLMPTFVFLKNAEQIDILEGGYPDVLREMVAKHAN</sequence>
<evidence type="ECO:0000313" key="7">
    <source>
        <dbReference type="Proteomes" id="UP000494206"/>
    </source>
</evidence>
<protein>
    <recommendedName>
        <fullName evidence="2">Thioredoxin</fullName>
    </recommendedName>
</protein>
<feature type="site" description="Contributes to redox potential value" evidence="3">
    <location>
        <position position="40"/>
    </location>
</feature>
<feature type="site" description="Deprotonates C-terminal active site Cys" evidence="3">
    <location>
        <position position="32"/>
    </location>
</feature>
<evidence type="ECO:0000256" key="4">
    <source>
        <dbReference type="PIRSR" id="PIRSR000077-4"/>
    </source>
</evidence>
<evidence type="ECO:0000256" key="1">
    <source>
        <dbReference type="ARBA" id="ARBA00023157"/>
    </source>
</evidence>
<dbReference type="PROSITE" id="PS51352">
    <property type="entry name" value="THIOREDOXIN_2"/>
    <property type="match status" value="1"/>
</dbReference>
<evidence type="ECO:0000256" key="3">
    <source>
        <dbReference type="PIRSR" id="PIRSR000077-1"/>
    </source>
</evidence>
<dbReference type="PIRSF" id="PIRSF000077">
    <property type="entry name" value="Thioredoxin"/>
    <property type="match status" value="1"/>
</dbReference>
<evidence type="ECO:0000313" key="6">
    <source>
        <dbReference type="EMBL" id="CAB3405339.1"/>
    </source>
</evidence>
<dbReference type="PROSITE" id="PS00194">
    <property type="entry name" value="THIOREDOXIN_1"/>
    <property type="match status" value="1"/>
</dbReference>
<dbReference type="InterPro" id="IPR013766">
    <property type="entry name" value="Thioredoxin_domain"/>
</dbReference>
<dbReference type="Gene3D" id="3.40.30.10">
    <property type="entry name" value="Glutaredoxin"/>
    <property type="match status" value="1"/>
</dbReference>
<gene>
    <name evidence="6" type="ORF">CBOVIS_LOCUS7548</name>
</gene>
<dbReference type="Pfam" id="PF00085">
    <property type="entry name" value="Thioredoxin"/>
    <property type="match status" value="1"/>
</dbReference>
<reference evidence="6 7" key="1">
    <citation type="submission" date="2020-04" db="EMBL/GenBank/DDBJ databases">
        <authorList>
            <person name="Laetsch R D."/>
            <person name="Stevens L."/>
            <person name="Kumar S."/>
            <person name="Blaxter L. M."/>
        </authorList>
    </citation>
    <scope>NUCLEOTIDE SEQUENCE [LARGE SCALE GENOMIC DNA]</scope>
</reference>
<dbReference type="Proteomes" id="UP000494206">
    <property type="component" value="Unassembled WGS sequence"/>
</dbReference>
<dbReference type="OrthoDB" id="2121326at2759"/>
<dbReference type="SUPFAM" id="SSF52833">
    <property type="entry name" value="Thioredoxin-like"/>
    <property type="match status" value="1"/>
</dbReference>
<organism evidence="6 7">
    <name type="scientific">Caenorhabditis bovis</name>
    <dbReference type="NCBI Taxonomy" id="2654633"/>
    <lineage>
        <taxon>Eukaryota</taxon>
        <taxon>Metazoa</taxon>
        <taxon>Ecdysozoa</taxon>
        <taxon>Nematoda</taxon>
        <taxon>Chromadorea</taxon>
        <taxon>Rhabditida</taxon>
        <taxon>Rhabditina</taxon>
        <taxon>Rhabditomorpha</taxon>
        <taxon>Rhabditoidea</taxon>
        <taxon>Rhabditidae</taxon>
        <taxon>Peloderinae</taxon>
        <taxon>Caenorhabditis</taxon>
    </lineage>
</organism>
<dbReference type="AlphaFoldDB" id="A0A8S1ETK5"/>
<proteinExistence type="inferred from homology"/>
<dbReference type="EMBL" id="CADEPM010000004">
    <property type="protein sequence ID" value="CAB3405339.1"/>
    <property type="molecule type" value="Genomic_DNA"/>
</dbReference>
<dbReference type="InterPro" id="IPR036249">
    <property type="entry name" value="Thioredoxin-like_sf"/>
</dbReference>
<keyword evidence="4" id="KW-0676">Redox-active center</keyword>
<evidence type="ECO:0000256" key="2">
    <source>
        <dbReference type="PIRNR" id="PIRNR000077"/>
    </source>
</evidence>
<evidence type="ECO:0000259" key="5">
    <source>
        <dbReference type="PROSITE" id="PS51352"/>
    </source>
</evidence>
<keyword evidence="7" id="KW-1185">Reference proteome</keyword>
<dbReference type="PANTHER" id="PTHR46115">
    <property type="entry name" value="THIOREDOXIN-LIKE PROTEIN 1"/>
    <property type="match status" value="1"/>
</dbReference>
<comment type="caution">
    <text evidence="6">The sequence shown here is derived from an EMBL/GenBank/DDBJ whole genome shotgun (WGS) entry which is preliminary data.</text>
</comment>
<feature type="site" description="Contributes to redox potential value" evidence="3">
    <location>
        <position position="39"/>
    </location>
</feature>
<comment type="similarity">
    <text evidence="2">Belongs to the thioredoxin family.</text>
</comment>
<dbReference type="InterPro" id="IPR017937">
    <property type="entry name" value="Thioredoxin_CS"/>
</dbReference>
<dbReference type="CDD" id="cd02947">
    <property type="entry name" value="TRX_family"/>
    <property type="match status" value="1"/>
</dbReference>
<dbReference type="InterPro" id="IPR005746">
    <property type="entry name" value="Thioredoxin"/>
</dbReference>
<feature type="active site" description="Nucleophile" evidence="3">
    <location>
        <position position="41"/>
    </location>
</feature>
<dbReference type="GO" id="GO:0015035">
    <property type="term" value="F:protein-disulfide reductase activity"/>
    <property type="evidence" value="ECO:0007669"/>
    <property type="project" value="InterPro"/>
</dbReference>
<feature type="disulfide bond" description="Redox-active" evidence="4">
    <location>
        <begin position="38"/>
        <end position="41"/>
    </location>
</feature>
<dbReference type="PRINTS" id="PR00421">
    <property type="entry name" value="THIOREDOXIN"/>
</dbReference>